<accession>A0A1R3XQM1</accession>
<evidence type="ECO:0000313" key="2">
    <source>
        <dbReference type="EMBL" id="SIT93915.1"/>
    </source>
</evidence>
<feature type="chain" id="PRO_5012096777" description="YD repeat-containing protein" evidence="1">
    <location>
        <begin position="20"/>
        <end position="298"/>
    </location>
</feature>
<dbReference type="RefSeq" id="WP_139337827.1">
    <property type="nucleotide sequence ID" value="NZ_FTPP01000003.1"/>
</dbReference>
<reference evidence="3" key="1">
    <citation type="submission" date="2017-01" db="EMBL/GenBank/DDBJ databases">
        <authorList>
            <person name="Varghese N."/>
            <person name="Submissions S."/>
        </authorList>
    </citation>
    <scope>NUCLEOTIDE SEQUENCE [LARGE SCALE GENOMIC DNA]</scope>
    <source>
        <strain evidence="3">LP100</strain>
    </source>
</reference>
<sequence>MKARTLLLLPLLAMLAACSKGEEEIKQLYPKKVIIGPTTHEFHYDQGRVYSVTTNRPNFYEEVTYRYFDDYFKEPDHRFKDKIFEVIFKPDAGPIGWDKSDSVKSRQDMMMRSEAGLVSREDQTIYLHHATVRDYIYHAYDTANQLTESKYYFYNPADWNTSLVMDDPKYISKVISYSYEQGKLAKVTYSAPSAQKPYLTIELEYDDKPSYLRSLPLEAKFMPLELPYRNHNITRYTVRDRDGKIRKDISYTCSYTYNRDGYPTRIKKTMLDGLEQEGYIVYRASIGKAAVASLEPEK</sequence>
<gene>
    <name evidence="2" type="ORF">SAMN05444128_3328</name>
</gene>
<dbReference type="EMBL" id="FTPP01000003">
    <property type="protein sequence ID" value="SIT93915.1"/>
    <property type="molecule type" value="Genomic_DNA"/>
</dbReference>
<dbReference type="PROSITE" id="PS51257">
    <property type="entry name" value="PROKAR_LIPOPROTEIN"/>
    <property type="match status" value="1"/>
</dbReference>
<keyword evidence="3" id="KW-1185">Reference proteome</keyword>
<evidence type="ECO:0000256" key="1">
    <source>
        <dbReference type="SAM" id="SignalP"/>
    </source>
</evidence>
<proteinExistence type="predicted"/>
<organism evidence="2 3">
    <name type="scientific">Pontibacter indicus</name>
    <dbReference type="NCBI Taxonomy" id="1317125"/>
    <lineage>
        <taxon>Bacteria</taxon>
        <taxon>Pseudomonadati</taxon>
        <taxon>Bacteroidota</taxon>
        <taxon>Cytophagia</taxon>
        <taxon>Cytophagales</taxon>
        <taxon>Hymenobacteraceae</taxon>
        <taxon>Pontibacter</taxon>
    </lineage>
</organism>
<name>A0A1R3XQM1_9BACT</name>
<dbReference type="AlphaFoldDB" id="A0A1R3XQM1"/>
<feature type="signal peptide" evidence="1">
    <location>
        <begin position="1"/>
        <end position="19"/>
    </location>
</feature>
<protein>
    <recommendedName>
        <fullName evidence="4">YD repeat-containing protein</fullName>
    </recommendedName>
</protein>
<evidence type="ECO:0008006" key="4">
    <source>
        <dbReference type="Google" id="ProtNLM"/>
    </source>
</evidence>
<keyword evidence="1" id="KW-0732">Signal</keyword>
<dbReference type="OrthoDB" id="1376969at2"/>
<evidence type="ECO:0000313" key="3">
    <source>
        <dbReference type="Proteomes" id="UP000187181"/>
    </source>
</evidence>
<dbReference type="Proteomes" id="UP000187181">
    <property type="component" value="Unassembled WGS sequence"/>
</dbReference>